<dbReference type="EMBL" id="JANJQO010000993">
    <property type="protein sequence ID" value="KAJ2973317.1"/>
    <property type="molecule type" value="Genomic_DNA"/>
</dbReference>
<name>A0ACC1N248_9HYPO</name>
<sequence length="376" mass="42475">MAEREKREKREREKLWRDAELWENNAAGALFFAAEWNDEAMAKEALKLTDNVNQQNKYRETALWTAIEHMSTTVFKMFMGHKMIDLSMEANGVSLLACAARGQREEMFYMLLERVTAENINEQCSTYNTPLAAAAKAGNANYVHLLLKRQADITLRGGRKAKTALEEASQWSDAPMVELLLQHRAKEQIQTSPGVIARAASGHGSHAMAQVLYDNSADLNEKYCGRPEKNEGDEDADTDEDDEDDHGSDWEEENYGKTALTIAAMRGHHALLHWLLGHDAIQPDNTTLLEPAVLKNQAESIRILLMSPKVEIADDQLTELHKLALHKYFSETAKILRFCIGKPAAVYRQTLQDKRPMLTIAKVGLDGSRKRRLVSW</sequence>
<gene>
    <name evidence="1" type="ORF">NQ176_g6681</name>
</gene>
<evidence type="ECO:0000313" key="2">
    <source>
        <dbReference type="Proteomes" id="UP001143910"/>
    </source>
</evidence>
<accession>A0ACC1N248</accession>
<dbReference type="Proteomes" id="UP001143910">
    <property type="component" value="Unassembled WGS sequence"/>
</dbReference>
<keyword evidence="2" id="KW-1185">Reference proteome</keyword>
<evidence type="ECO:0000313" key="1">
    <source>
        <dbReference type="EMBL" id="KAJ2973317.1"/>
    </source>
</evidence>
<reference evidence="1" key="1">
    <citation type="submission" date="2022-08" db="EMBL/GenBank/DDBJ databases">
        <title>Genome Sequence of Lecanicillium fungicola.</title>
        <authorList>
            <person name="Buettner E."/>
        </authorList>
    </citation>
    <scope>NUCLEOTIDE SEQUENCE</scope>
    <source>
        <strain evidence="1">Babe33</strain>
    </source>
</reference>
<proteinExistence type="predicted"/>
<protein>
    <submittedName>
        <fullName evidence="1">Uncharacterized protein</fullName>
    </submittedName>
</protein>
<organism evidence="1 2">
    <name type="scientific">Zarea fungicola</name>
    <dbReference type="NCBI Taxonomy" id="93591"/>
    <lineage>
        <taxon>Eukaryota</taxon>
        <taxon>Fungi</taxon>
        <taxon>Dikarya</taxon>
        <taxon>Ascomycota</taxon>
        <taxon>Pezizomycotina</taxon>
        <taxon>Sordariomycetes</taxon>
        <taxon>Hypocreomycetidae</taxon>
        <taxon>Hypocreales</taxon>
        <taxon>Cordycipitaceae</taxon>
        <taxon>Zarea</taxon>
    </lineage>
</organism>
<comment type="caution">
    <text evidence="1">The sequence shown here is derived from an EMBL/GenBank/DDBJ whole genome shotgun (WGS) entry which is preliminary data.</text>
</comment>